<dbReference type="InterPro" id="IPR003959">
    <property type="entry name" value="ATPase_AAA_core"/>
</dbReference>
<comment type="caution">
    <text evidence="2">The sequence shown here is derived from an EMBL/GenBank/DDBJ whole genome shotgun (WGS) entry which is preliminary data.</text>
</comment>
<feature type="domain" description="AAA+ ATPase" evidence="1">
    <location>
        <begin position="218"/>
        <end position="344"/>
    </location>
</feature>
<dbReference type="SMART" id="SM00382">
    <property type="entry name" value="AAA"/>
    <property type="match status" value="1"/>
</dbReference>
<name>A0AAE0IC20_9PEZI</name>
<evidence type="ECO:0000313" key="3">
    <source>
        <dbReference type="Proteomes" id="UP001283341"/>
    </source>
</evidence>
<accession>A0AAE0IC20</accession>
<dbReference type="AlphaFoldDB" id="A0AAE0IC20"/>
<protein>
    <submittedName>
        <fullName evidence="2">P-loop containing nucleoside triphosphate hydrolase protein</fullName>
    </submittedName>
</protein>
<evidence type="ECO:0000313" key="2">
    <source>
        <dbReference type="EMBL" id="KAK3322223.1"/>
    </source>
</evidence>
<evidence type="ECO:0000259" key="1">
    <source>
        <dbReference type="SMART" id="SM00382"/>
    </source>
</evidence>
<proteinExistence type="predicted"/>
<dbReference type="Pfam" id="PF00004">
    <property type="entry name" value="AAA"/>
    <property type="match status" value="1"/>
</dbReference>
<reference evidence="2" key="2">
    <citation type="submission" date="2023-06" db="EMBL/GenBank/DDBJ databases">
        <authorList>
            <consortium name="Lawrence Berkeley National Laboratory"/>
            <person name="Haridas S."/>
            <person name="Hensen N."/>
            <person name="Bonometti L."/>
            <person name="Westerberg I."/>
            <person name="Brannstrom I.O."/>
            <person name="Guillou S."/>
            <person name="Cros-Aarteil S."/>
            <person name="Calhoun S."/>
            <person name="Kuo A."/>
            <person name="Mondo S."/>
            <person name="Pangilinan J."/>
            <person name="Riley R."/>
            <person name="Labutti K."/>
            <person name="Andreopoulos B."/>
            <person name="Lipzen A."/>
            <person name="Chen C."/>
            <person name="Yanf M."/>
            <person name="Daum C."/>
            <person name="Ng V."/>
            <person name="Clum A."/>
            <person name="Steindorff A."/>
            <person name="Ohm R."/>
            <person name="Martin F."/>
            <person name="Silar P."/>
            <person name="Natvig D."/>
            <person name="Lalanne C."/>
            <person name="Gautier V."/>
            <person name="Ament-Velasquez S.L."/>
            <person name="Kruys A."/>
            <person name="Hutchinson M.I."/>
            <person name="Powell A.J."/>
            <person name="Barry K."/>
            <person name="Miller A.N."/>
            <person name="Grigoriev I.V."/>
            <person name="Debuchy R."/>
            <person name="Gladieux P."/>
            <person name="Thoren M.H."/>
            <person name="Johannesson H."/>
        </authorList>
    </citation>
    <scope>NUCLEOTIDE SEQUENCE</scope>
    <source>
        <strain evidence="2">CBS 118394</strain>
    </source>
</reference>
<dbReference type="PANTHER" id="PTHR46411">
    <property type="entry name" value="FAMILY ATPASE, PUTATIVE-RELATED"/>
    <property type="match status" value="1"/>
</dbReference>
<organism evidence="2 3">
    <name type="scientific">Apodospora peruviana</name>
    <dbReference type="NCBI Taxonomy" id="516989"/>
    <lineage>
        <taxon>Eukaryota</taxon>
        <taxon>Fungi</taxon>
        <taxon>Dikarya</taxon>
        <taxon>Ascomycota</taxon>
        <taxon>Pezizomycotina</taxon>
        <taxon>Sordariomycetes</taxon>
        <taxon>Sordariomycetidae</taxon>
        <taxon>Sordariales</taxon>
        <taxon>Lasiosphaeriaceae</taxon>
        <taxon>Apodospora</taxon>
    </lineage>
</organism>
<dbReference type="Gene3D" id="3.40.50.300">
    <property type="entry name" value="P-loop containing nucleotide triphosphate hydrolases"/>
    <property type="match status" value="1"/>
</dbReference>
<dbReference type="InterPro" id="IPR003593">
    <property type="entry name" value="AAA+_ATPase"/>
</dbReference>
<dbReference type="Proteomes" id="UP001283341">
    <property type="component" value="Unassembled WGS sequence"/>
</dbReference>
<dbReference type="EMBL" id="JAUEDM010000003">
    <property type="protein sequence ID" value="KAK3322223.1"/>
    <property type="molecule type" value="Genomic_DNA"/>
</dbReference>
<sequence>MAQAGRHWQGRPDGLWLIRTPSVSAGAGEAALRCIGELTVNNLTDEYEQVRQDRGRKYLSIIQECPAYRECDHSQSGYKGPIIVDPSAHREHYVEEEEGSPRPNTFRFLTPVQDGGCGRRFNDLAAFELSGSKSFERLSEIYHVLLPRRIEGFGLKTKKWMVFEVDNISPNPPLPLPNQLDSELVLVSDADKASLRTVLATGEHPTLTTADFVTGKGEGKVFLLYGPPRTGKTLTVEYVATDTCRPLLSLTAQDIGLDEDIELKLQRWFSLASKWDAILLIDEADLFLEQRKEGNVRSNSLSIIFLKTMEYFKGILFLTTNRPGHIDDFFISRISCPIAYQDLSVEAKGKVVRKFARKFEETGTTMFDAAAISYLCANCEKFNGRQIRNVMQVTAATAEVSWRNEQRYATQHGRRPAAGVTAAAANDSQTYPGMVAIKMHHVKAAGERQTEFRKYLKSFRGRVALARTRSKQDYLSLSPAVH</sequence>
<dbReference type="InterPro" id="IPR027417">
    <property type="entry name" value="P-loop_NTPase"/>
</dbReference>
<reference evidence="2" key="1">
    <citation type="journal article" date="2023" name="Mol. Phylogenet. Evol.">
        <title>Genome-scale phylogeny and comparative genomics of the fungal order Sordariales.</title>
        <authorList>
            <person name="Hensen N."/>
            <person name="Bonometti L."/>
            <person name="Westerberg I."/>
            <person name="Brannstrom I.O."/>
            <person name="Guillou S."/>
            <person name="Cros-Aarteil S."/>
            <person name="Calhoun S."/>
            <person name="Haridas S."/>
            <person name="Kuo A."/>
            <person name="Mondo S."/>
            <person name="Pangilinan J."/>
            <person name="Riley R."/>
            <person name="LaButti K."/>
            <person name="Andreopoulos B."/>
            <person name="Lipzen A."/>
            <person name="Chen C."/>
            <person name="Yan M."/>
            <person name="Daum C."/>
            <person name="Ng V."/>
            <person name="Clum A."/>
            <person name="Steindorff A."/>
            <person name="Ohm R.A."/>
            <person name="Martin F."/>
            <person name="Silar P."/>
            <person name="Natvig D.O."/>
            <person name="Lalanne C."/>
            <person name="Gautier V."/>
            <person name="Ament-Velasquez S.L."/>
            <person name="Kruys A."/>
            <person name="Hutchinson M.I."/>
            <person name="Powell A.J."/>
            <person name="Barry K."/>
            <person name="Miller A.N."/>
            <person name="Grigoriev I.V."/>
            <person name="Debuchy R."/>
            <person name="Gladieux P."/>
            <person name="Hiltunen Thoren M."/>
            <person name="Johannesson H."/>
        </authorList>
    </citation>
    <scope>NUCLEOTIDE SEQUENCE</scope>
    <source>
        <strain evidence="2">CBS 118394</strain>
    </source>
</reference>
<dbReference type="GO" id="GO:0005524">
    <property type="term" value="F:ATP binding"/>
    <property type="evidence" value="ECO:0007669"/>
    <property type="project" value="InterPro"/>
</dbReference>
<gene>
    <name evidence="2" type="ORF">B0H66DRAFT_589994</name>
</gene>
<keyword evidence="2" id="KW-0378">Hydrolase</keyword>
<dbReference type="PANTHER" id="PTHR46411:SF2">
    <property type="entry name" value="AAA+ ATPASE DOMAIN-CONTAINING PROTEIN"/>
    <property type="match status" value="1"/>
</dbReference>
<dbReference type="SUPFAM" id="SSF52540">
    <property type="entry name" value="P-loop containing nucleoside triphosphate hydrolases"/>
    <property type="match status" value="1"/>
</dbReference>
<dbReference type="GO" id="GO:0016887">
    <property type="term" value="F:ATP hydrolysis activity"/>
    <property type="evidence" value="ECO:0007669"/>
    <property type="project" value="InterPro"/>
</dbReference>
<keyword evidence="3" id="KW-1185">Reference proteome</keyword>